<organism evidence="8 9">
    <name type="scientific">Candidatus Glassbacteria bacterium RIFCSPLOWO2_12_FULL_58_11</name>
    <dbReference type="NCBI Taxonomy" id="1817867"/>
    <lineage>
        <taxon>Bacteria</taxon>
        <taxon>Candidatus Glassiibacteriota</taxon>
    </lineage>
</organism>
<accession>A0A1F5YUN2</accession>
<dbReference type="PRINTS" id="PR00721">
    <property type="entry name" value="STOMATIN"/>
</dbReference>
<evidence type="ECO:0000256" key="1">
    <source>
        <dbReference type="ARBA" id="ARBA00004370"/>
    </source>
</evidence>
<dbReference type="InterPro" id="IPR001107">
    <property type="entry name" value="Band_7"/>
</dbReference>
<dbReference type="SMART" id="SM00244">
    <property type="entry name" value="PHB"/>
    <property type="match status" value="1"/>
</dbReference>
<dbReference type="InterPro" id="IPR010200">
    <property type="entry name" value="HflC"/>
</dbReference>
<evidence type="ECO:0000256" key="2">
    <source>
        <dbReference type="ARBA" id="ARBA00007862"/>
    </source>
</evidence>
<gene>
    <name evidence="8" type="ORF">A3F83_06165</name>
</gene>
<evidence type="ECO:0000256" key="6">
    <source>
        <dbReference type="PIRNR" id="PIRNR005651"/>
    </source>
</evidence>
<dbReference type="PIRSF" id="PIRSF005651">
    <property type="entry name" value="HflC"/>
    <property type="match status" value="1"/>
</dbReference>
<sequence>MARNLNIVIIIVILALFGLSGSVYRVWETQQVVITKFGKPVRIVSEPGLHFKIPVIHRLRVFEKRLLDYDSAPTEILTQDKKTLIVDNYAKWRIKDPLKYLQAVGNEAGAQSRLDDIIYSEMRTELGRHNFHVIVSEKRAAIMEIVTKKSDEKAEEYGVEVVDVRVKRADLPQENEKAIFARMEAERKRIANQYRSEGEEEALKIRAETDKQAVIIMAEAEKTSQQVRGEGDAEATKIYAQAYNRSQKFYGLVRTLEAYENVIDSTTTLIISPDAEFLQYFWKAP</sequence>
<reference evidence="8 9" key="1">
    <citation type="journal article" date="2016" name="Nat. Commun.">
        <title>Thousands of microbial genomes shed light on interconnected biogeochemical processes in an aquifer system.</title>
        <authorList>
            <person name="Anantharaman K."/>
            <person name="Brown C.T."/>
            <person name="Hug L.A."/>
            <person name="Sharon I."/>
            <person name="Castelle C.J."/>
            <person name="Probst A.J."/>
            <person name="Thomas B.C."/>
            <person name="Singh A."/>
            <person name="Wilkins M.J."/>
            <person name="Karaoz U."/>
            <person name="Brodie E.L."/>
            <person name="Williams K.H."/>
            <person name="Hubbard S.S."/>
            <person name="Banfield J.F."/>
        </authorList>
    </citation>
    <scope>NUCLEOTIDE SEQUENCE [LARGE SCALE GENOMIC DNA]</scope>
</reference>
<proteinExistence type="inferred from homology"/>
<dbReference type="PANTHER" id="PTHR42911">
    <property type="entry name" value="MODULATOR OF FTSH PROTEASE HFLC"/>
    <property type="match status" value="1"/>
</dbReference>
<feature type="domain" description="Band 7" evidence="7">
    <location>
        <begin position="21"/>
        <end position="183"/>
    </location>
</feature>
<evidence type="ECO:0000313" key="9">
    <source>
        <dbReference type="Proteomes" id="UP000179129"/>
    </source>
</evidence>
<comment type="caution">
    <text evidence="8">The sequence shown here is derived from an EMBL/GenBank/DDBJ whole genome shotgun (WGS) entry which is preliminary data.</text>
</comment>
<dbReference type="InterPro" id="IPR036013">
    <property type="entry name" value="Band_7/SPFH_dom_sf"/>
</dbReference>
<evidence type="ECO:0000256" key="3">
    <source>
        <dbReference type="ARBA" id="ARBA00022692"/>
    </source>
</evidence>
<evidence type="ECO:0000256" key="4">
    <source>
        <dbReference type="ARBA" id="ARBA00022989"/>
    </source>
</evidence>
<evidence type="ECO:0000313" key="8">
    <source>
        <dbReference type="EMBL" id="OGG03879.1"/>
    </source>
</evidence>
<dbReference type="GO" id="GO:0016020">
    <property type="term" value="C:membrane"/>
    <property type="evidence" value="ECO:0007669"/>
    <property type="project" value="UniProtKB-SubCell"/>
</dbReference>
<evidence type="ECO:0000256" key="5">
    <source>
        <dbReference type="ARBA" id="ARBA00023136"/>
    </source>
</evidence>
<dbReference type="EMBL" id="MFIX01000128">
    <property type="protein sequence ID" value="OGG03879.1"/>
    <property type="molecule type" value="Genomic_DNA"/>
</dbReference>
<protein>
    <recommendedName>
        <fullName evidence="6">Protein HflC</fullName>
    </recommendedName>
</protein>
<dbReference type="PANTHER" id="PTHR42911:SF1">
    <property type="entry name" value="MODULATOR OF FTSH PROTEASE HFLC"/>
    <property type="match status" value="1"/>
</dbReference>
<keyword evidence="4" id="KW-1133">Transmembrane helix</keyword>
<dbReference type="AlphaFoldDB" id="A0A1F5YUN2"/>
<dbReference type="CDD" id="cd03405">
    <property type="entry name" value="SPFH_HflC"/>
    <property type="match status" value="1"/>
</dbReference>
<dbReference type="InterPro" id="IPR001972">
    <property type="entry name" value="Stomatin_HflK_fam"/>
</dbReference>
<dbReference type="STRING" id="1817867.A3F83_06165"/>
<keyword evidence="5" id="KW-0472">Membrane</keyword>
<dbReference type="SUPFAM" id="SSF117892">
    <property type="entry name" value="Band 7/SPFH domain"/>
    <property type="match status" value="1"/>
</dbReference>
<dbReference type="Proteomes" id="UP000179129">
    <property type="component" value="Unassembled WGS sequence"/>
</dbReference>
<keyword evidence="3" id="KW-0812">Transmembrane</keyword>
<comment type="similarity">
    <text evidence="2 6">Belongs to the band 7/mec-2 family. HflC subfamily.</text>
</comment>
<comment type="subcellular location">
    <subcellularLocation>
        <location evidence="1">Membrane</location>
    </subcellularLocation>
</comment>
<dbReference type="NCBIfam" id="TIGR01932">
    <property type="entry name" value="hflC"/>
    <property type="match status" value="1"/>
</dbReference>
<evidence type="ECO:0000259" key="7">
    <source>
        <dbReference type="SMART" id="SM00244"/>
    </source>
</evidence>
<dbReference type="Gene3D" id="3.30.479.30">
    <property type="entry name" value="Band 7 domain"/>
    <property type="match status" value="1"/>
</dbReference>
<name>A0A1F5YUN2_9BACT</name>
<comment type="function">
    <text evidence="6">HflC and HflK could regulate a protease.</text>
</comment>
<dbReference type="Pfam" id="PF01145">
    <property type="entry name" value="Band_7"/>
    <property type="match status" value="1"/>
</dbReference>